<accession>A0ACA9L592</accession>
<comment type="caution">
    <text evidence="1">The sequence shown here is derived from an EMBL/GenBank/DDBJ whole genome shotgun (WGS) entry which is preliminary data.</text>
</comment>
<proteinExistence type="predicted"/>
<sequence length="146" mass="16574">IPTYLNLLHFDSFIGFKLLKNLNTKHYEPGVTKKEVADLLHFVVVGGGPTGIEFGGELYDFITEDMARLYPDFMNLVTMTVYDVAPEILGSFDASLREYATKKFMRKGINICTNRHVIEVREHEIIVEEEGEVPYGMLVWATGDNP</sequence>
<keyword evidence="2" id="KW-1185">Reference proteome</keyword>
<name>A0ACA9L592_9GLOM</name>
<reference evidence="1" key="1">
    <citation type="submission" date="2021-06" db="EMBL/GenBank/DDBJ databases">
        <authorList>
            <person name="Kallberg Y."/>
            <person name="Tangrot J."/>
            <person name="Rosling A."/>
        </authorList>
    </citation>
    <scope>NUCLEOTIDE SEQUENCE</scope>
    <source>
        <strain evidence="1">CL356</strain>
    </source>
</reference>
<dbReference type="Proteomes" id="UP000789525">
    <property type="component" value="Unassembled WGS sequence"/>
</dbReference>
<organism evidence="1 2">
    <name type="scientific">Acaulospora colombiana</name>
    <dbReference type="NCBI Taxonomy" id="27376"/>
    <lineage>
        <taxon>Eukaryota</taxon>
        <taxon>Fungi</taxon>
        <taxon>Fungi incertae sedis</taxon>
        <taxon>Mucoromycota</taxon>
        <taxon>Glomeromycotina</taxon>
        <taxon>Glomeromycetes</taxon>
        <taxon>Diversisporales</taxon>
        <taxon>Acaulosporaceae</taxon>
        <taxon>Acaulospora</taxon>
    </lineage>
</organism>
<dbReference type="EMBL" id="CAJVPT010004668">
    <property type="protein sequence ID" value="CAG8510707.1"/>
    <property type="molecule type" value="Genomic_DNA"/>
</dbReference>
<feature type="non-terminal residue" evidence="1">
    <location>
        <position position="1"/>
    </location>
</feature>
<evidence type="ECO:0000313" key="1">
    <source>
        <dbReference type="EMBL" id="CAG8510707.1"/>
    </source>
</evidence>
<evidence type="ECO:0000313" key="2">
    <source>
        <dbReference type="Proteomes" id="UP000789525"/>
    </source>
</evidence>
<gene>
    <name evidence="1" type="ORF">ACOLOM_LOCUS3205</name>
</gene>
<protein>
    <submittedName>
        <fullName evidence="1">5993_t:CDS:1</fullName>
    </submittedName>
</protein>